<dbReference type="GO" id="GO:0006529">
    <property type="term" value="P:asparagine biosynthetic process"/>
    <property type="evidence" value="ECO:0007669"/>
    <property type="project" value="InterPro"/>
</dbReference>
<organism evidence="5 6">
    <name type="scientific">Alteromonas stellipolaris</name>
    <dbReference type="NCBI Taxonomy" id="233316"/>
    <lineage>
        <taxon>Bacteria</taxon>
        <taxon>Pseudomonadati</taxon>
        <taxon>Pseudomonadota</taxon>
        <taxon>Gammaproteobacteria</taxon>
        <taxon>Alteromonadales</taxon>
        <taxon>Alteromonadaceae</taxon>
        <taxon>Alteromonas/Salinimonas group</taxon>
        <taxon>Alteromonas</taxon>
    </lineage>
</organism>
<dbReference type="InterPro" id="IPR014729">
    <property type="entry name" value="Rossmann-like_a/b/a_fold"/>
</dbReference>
<dbReference type="Pfam" id="PF00733">
    <property type="entry name" value="Asn_synthase"/>
    <property type="match status" value="1"/>
</dbReference>
<proteinExistence type="predicted"/>
<dbReference type="InterPro" id="IPR001962">
    <property type="entry name" value="Asn_synthase"/>
</dbReference>
<sequence>MSKQINWEAWASYFFFGYPLGNARYLKDEDATEPADLNLPVERVHLGPAAQTISNYECATRQAADVFLHVLERQLQRRADFNPVVFLSGGWDSRAILAGIRKVAPERNVEAYTTTYDGGNNKEQVFAAQVTNCLSVPHTIIELSDNYYQSLSEQALTESAFSTNMHIWMHDFLKKTPLTRNHVNFDGYAGDLIFRGMKQGIDDDQLSPDSDEFFRRFRVQIPSTVLSKPVYNTLEKLARKVLADELAKYPSETRALNFLINNRGARAVGYSIAAQRKYIEVELPFMDKKLLQLATKIDPAIRLNPSFYPDILKKINAKVAALPSTNSPEQEQIGWTEKPIIKHSEANLKFMFDEIGGFAKDFGNAGGIVDWFTLDPAKTVNSKRAQPFLRRHNQTLESVYLYTKWFKHHHNQLAPGNVLSDSFAFDEEITASTKQPFTENFEGIKAKYKSEIEALSSNHKLHFNLSVDVEAFPISDYYASQTAYENEVNKLIFGDFGYGSVLESELLSKEIPCTYFIEGYSPLLNNSGEFSRVISFFNREHTEIGLHCHAFSIDEGIKKHLNLQHDWYRDENKLTEVLRWGKQRIESALPNSQAITSFRSGRLDVYPNMEACIKNAGFSIDSSLMDSVEENYFETRSSIIGNGVFNNGYLTEVPLTSYRIGDKVRGFNFNSTSFEQICHLIYLSIKFKLPCLTMLLHSWSFGKGGQSSLLGKNVQYEPDEHLIEKFRHLVSFVEQVSNTQFSTISETVKATEHQLKDEKCQQANRLNLKPELITVNCEINRGSLIASTHVNQDHLDGIFVYAFYLVVNGEVVDKHLYKADNLTKFDISTYDNSIEIAVRAFIKRESEKKPLIAKTTVVSYSN</sequence>
<dbReference type="RefSeq" id="WP_303538741.1">
    <property type="nucleotide sequence ID" value="NZ_JAUOQI010000012.1"/>
</dbReference>
<gene>
    <name evidence="5" type="ORF">Q4527_15575</name>
</gene>
<dbReference type="SUPFAM" id="SSF52402">
    <property type="entry name" value="Adenine nucleotide alpha hydrolases-like"/>
    <property type="match status" value="1"/>
</dbReference>
<evidence type="ECO:0000256" key="3">
    <source>
        <dbReference type="ARBA" id="ARBA00048741"/>
    </source>
</evidence>
<dbReference type="InterPro" id="IPR051786">
    <property type="entry name" value="ASN_synthetase/amidase"/>
</dbReference>
<evidence type="ECO:0000313" key="5">
    <source>
        <dbReference type="EMBL" id="MDO6578825.1"/>
    </source>
</evidence>
<dbReference type="Gene3D" id="3.40.50.620">
    <property type="entry name" value="HUPs"/>
    <property type="match status" value="1"/>
</dbReference>
<dbReference type="EMBL" id="JAUOQI010000012">
    <property type="protein sequence ID" value="MDO6578825.1"/>
    <property type="molecule type" value="Genomic_DNA"/>
</dbReference>
<dbReference type="Gene3D" id="3.20.20.370">
    <property type="entry name" value="Glycoside hydrolase/deacetylase"/>
    <property type="match status" value="1"/>
</dbReference>
<comment type="catalytic activity">
    <reaction evidence="3">
        <text>L-aspartate + L-glutamine + ATP + H2O = L-asparagine + L-glutamate + AMP + diphosphate + H(+)</text>
        <dbReference type="Rhea" id="RHEA:12228"/>
        <dbReference type="ChEBI" id="CHEBI:15377"/>
        <dbReference type="ChEBI" id="CHEBI:15378"/>
        <dbReference type="ChEBI" id="CHEBI:29985"/>
        <dbReference type="ChEBI" id="CHEBI:29991"/>
        <dbReference type="ChEBI" id="CHEBI:30616"/>
        <dbReference type="ChEBI" id="CHEBI:33019"/>
        <dbReference type="ChEBI" id="CHEBI:58048"/>
        <dbReference type="ChEBI" id="CHEBI:58359"/>
        <dbReference type="ChEBI" id="CHEBI:456215"/>
        <dbReference type="EC" id="6.3.5.4"/>
    </reaction>
</comment>
<dbReference type="Proteomes" id="UP001170717">
    <property type="component" value="Unassembled WGS sequence"/>
</dbReference>
<dbReference type="AlphaFoldDB" id="A0AAW7Z500"/>
<protein>
    <recommendedName>
        <fullName evidence="2">asparagine synthase (glutamine-hydrolyzing)</fullName>
        <ecNumber evidence="2">6.3.5.4</ecNumber>
    </recommendedName>
</protein>
<dbReference type="PANTHER" id="PTHR43284:SF1">
    <property type="entry name" value="ASPARAGINE SYNTHETASE"/>
    <property type="match status" value="1"/>
</dbReference>
<comment type="pathway">
    <text evidence="1">Amino-acid biosynthesis; L-asparagine biosynthesis; L-asparagine from L-aspartate (L-Gln route): step 1/1.</text>
</comment>
<evidence type="ECO:0000313" key="6">
    <source>
        <dbReference type="Proteomes" id="UP001170717"/>
    </source>
</evidence>
<accession>A0AAW7Z500</accession>
<dbReference type="EC" id="6.3.5.4" evidence="2"/>
<feature type="domain" description="Asparagine synthetase" evidence="4">
    <location>
        <begin position="69"/>
        <end position="317"/>
    </location>
</feature>
<comment type="caution">
    <text evidence="5">The sequence shown here is derived from an EMBL/GenBank/DDBJ whole genome shotgun (WGS) entry which is preliminary data.</text>
</comment>
<reference evidence="5" key="1">
    <citation type="submission" date="2023-07" db="EMBL/GenBank/DDBJ databases">
        <title>Genome content predicts the carbon catabolic preferences of heterotrophic bacteria.</title>
        <authorList>
            <person name="Gralka M."/>
        </authorList>
    </citation>
    <scope>NUCLEOTIDE SEQUENCE</scope>
    <source>
        <strain evidence="5">F2M12</strain>
    </source>
</reference>
<name>A0AAW7Z500_9ALTE</name>
<dbReference type="PANTHER" id="PTHR43284">
    <property type="entry name" value="ASPARAGINE SYNTHETASE (GLUTAMINE-HYDROLYZING)"/>
    <property type="match status" value="1"/>
</dbReference>
<dbReference type="GO" id="GO:0004066">
    <property type="term" value="F:asparagine synthase (glutamine-hydrolyzing) activity"/>
    <property type="evidence" value="ECO:0007669"/>
    <property type="project" value="UniProtKB-EC"/>
</dbReference>
<evidence type="ECO:0000259" key="4">
    <source>
        <dbReference type="Pfam" id="PF00733"/>
    </source>
</evidence>
<evidence type="ECO:0000256" key="2">
    <source>
        <dbReference type="ARBA" id="ARBA00012737"/>
    </source>
</evidence>
<evidence type="ECO:0000256" key="1">
    <source>
        <dbReference type="ARBA" id="ARBA00005187"/>
    </source>
</evidence>